<sequence>MGGRTADAPRTAEGVGGTDGDGDAEDDDGGSLRISDTTPGDCPVLGVLMCLYRPLDRRV</sequence>
<reference evidence="2" key="2">
    <citation type="submission" date="2020-09" db="EMBL/GenBank/DDBJ databases">
        <authorList>
            <person name="Sun Q."/>
            <person name="Ohkuma M."/>
        </authorList>
    </citation>
    <scope>NUCLEOTIDE SEQUENCE</scope>
    <source>
        <strain evidence="2">JCM 4956</strain>
    </source>
</reference>
<keyword evidence="3" id="KW-1185">Reference proteome</keyword>
<dbReference type="EMBL" id="BMWD01000003">
    <property type="protein sequence ID" value="GGX47663.1"/>
    <property type="molecule type" value="Genomic_DNA"/>
</dbReference>
<organism evidence="2 3">
    <name type="scientific">Streptomyces fructofermentans</name>
    <dbReference type="NCBI Taxonomy" id="152141"/>
    <lineage>
        <taxon>Bacteria</taxon>
        <taxon>Bacillati</taxon>
        <taxon>Actinomycetota</taxon>
        <taxon>Actinomycetes</taxon>
        <taxon>Kitasatosporales</taxon>
        <taxon>Streptomycetaceae</taxon>
        <taxon>Streptomyces</taxon>
    </lineage>
</organism>
<accession>A0A918K3R6</accession>
<dbReference type="Proteomes" id="UP000645555">
    <property type="component" value="Unassembled WGS sequence"/>
</dbReference>
<gene>
    <name evidence="2" type="ORF">GCM10010515_13420</name>
</gene>
<evidence type="ECO:0000313" key="2">
    <source>
        <dbReference type="EMBL" id="GGX47663.1"/>
    </source>
</evidence>
<comment type="caution">
    <text evidence="2">The sequence shown here is derived from an EMBL/GenBank/DDBJ whole genome shotgun (WGS) entry which is preliminary data.</text>
</comment>
<name>A0A918K3R6_9ACTN</name>
<protein>
    <submittedName>
        <fullName evidence="2">Uncharacterized protein</fullName>
    </submittedName>
</protein>
<evidence type="ECO:0000313" key="3">
    <source>
        <dbReference type="Proteomes" id="UP000645555"/>
    </source>
</evidence>
<proteinExistence type="predicted"/>
<feature type="region of interest" description="Disordered" evidence="1">
    <location>
        <begin position="1"/>
        <end position="40"/>
    </location>
</feature>
<reference evidence="2" key="1">
    <citation type="journal article" date="2014" name="Int. J. Syst. Evol. Microbiol.">
        <title>Complete genome sequence of Corynebacterium casei LMG S-19264T (=DSM 44701T), isolated from a smear-ripened cheese.</title>
        <authorList>
            <consortium name="US DOE Joint Genome Institute (JGI-PGF)"/>
            <person name="Walter F."/>
            <person name="Albersmeier A."/>
            <person name="Kalinowski J."/>
            <person name="Ruckert C."/>
        </authorList>
    </citation>
    <scope>NUCLEOTIDE SEQUENCE</scope>
    <source>
        <strain evidence="2">JCM 4956</strain>
    </source>
</reference>
<feature type="compositionally biased region" description="Acidic residues" evidence="1">
    <location>
        <begin position="20"/>
        <end position="29"/>
    </location>
</feature>
<dbReference type="AlphaFoldDB" id="A0A918K3R6"/>
<evidence type="ECO:0000256" key="1">
    <source>
        <dbReference type="SAM" id="MobiDB-lite"/>
    </source>
</evidence>